<feature type="compositionally biased region" description="Polar residues" evidence="1">
    <location>
        <begin position="324"/>
        <end position="356"/>
    </location>
</feature>
<feature type="region of interest" description="Disordered" evidence="1">
    <location>
        <begin position="604"/>
        <end position="641"/>
    </location>
</feature>
<reference evidence="3 4" key="1">
    <citation type="submission" date="2024-02" db="EMBL/GenBank/DDBJ databases">
        <authorList>
            <person name="Daric V."/>
            <person name="Darras S."/>
        </authorList>
    </citation>
    <scope>NUCLEOTIDE SEQUENCE [LARGE SCALE GENOMIC DNA]</scope>
</reference>
<feature type="compositionally biased region" description="Low complexity" evidence="1">
    <location>
        <begin position="617"/>
        <end position="626"/>
    </location>
</feature>
<evidence type="ECO:0000259" key="2">
    <source>
        <dbReference type="Pfam" id="PF14939"/>
    </source>
</evidence>
<comment type="caution">
    <text evidence="3">The sequence shown here is derived from an EMBL/GenBank/DDBJ whole genome shotgun (WGS) entry which is preliminary data.</text>
</comment>
<organism evidence="3 4">
    <name type="scientific">Clavelina lepadiformis</name>
    <name type="common">Light-bulb sea squirt</name>
    <name type="synonym">Ascidia lepadiformis</name>
    <dbReference type="NCBI Taxonomy" id="159417"/>
    <lineage>
        <taxon>Eukaryota</taxon>
        <taxon>Metazoa</taxon>
        <taxon>Chordata</taxon>
        <taxon>Tunicata</taxon>
        <taxon>Ascidiacea</taxon>
        <taxon>Aplousobranchia</taxon>
        <taxon>Clavelinidae</taxon>
        <taxon>Clavelina</taxon>
    </lineage>
</organism>
<name>A0ABP0FAB1_CLALP</name>
<dbReference type="PANTHER" id="PTHR28541">
    <property type="entry name" value="DDB1- AND CUL4-ASSOCIATED FACTOR 15"/>
    <property type="match status" value="1"/>
</dbReference>
<dbReference type="CDD" id="cd20917">
    <property type="entry name" value="DCAF15-NTD"/>
    <property type="match status" value="1"/>
</dbReference>
<evidence type="ECO:0000256" key="1">
    <source>
        <dbReference type="SAM" id="MobiDB-lite"/>
    </source>
</evidence>
<feature type="region of interest" description="Disordered" evidence="1">
    <location>
        <begin position="323"/>
        <end position="356"/>
    </location>
</feature>
<evidence type="ECO:0000313" key="3">
    <source>
        <dbReference type="EMBL" id="CAK8676644.1"/>
    </source>
</evidence>
<feature type="region of interest" description="Disordered" evidence="1">
    <location>
        <begin position="272"/>
        <end position="296"/>
    </location>
</feature>
<dbReference type="Pfam" id="PF14939">
    <property type="entry name" value="DCAF15_WD40"/>
    <property type="match status" value="1"/>
</dbReference>
<dbReference type="InterPro" id="IPR038914">
    <property type="entry name" value="DCAF15"/>
</dbReference>
<gene>
    <name evidence="3" type="ORF">CVLEPA_LOCUS6095</name>
</gene>
<evidence type="ECO:0000313" key="4">
    <source>
        <dbReference type="Proteomes" id="UP001642483"/>
    </source>
</evidence>
<feature type="compositionally biased region" description="Polar residues" evidence="1">
    <location>
        <begin position="272"/>
        <end position="295"/>
    </location>
</feature>
<dbReference type="InterPro" id="IPR032734">
    <property type="entry name" value="DCAF15_WD40"/>
</dbReference>
<dbReference type="PANTHER" id="PTHR28541:SF1">
    <property type="entry name" value="DDB1- AND CUL4-ASSOCIATED FACTOR 15"/>
    <property type="match status" value="1"/>
</dbReference>
<proteinExistence type="predicted"/>
<protein>
    <recommendedName>
        <fullName evidence="2">DDB1- and CUL4-associated factor 15 WD40 repeat-containing domain-containing protein</fullName>
    </recommendedName>
</protein>
<keyword evidence="4" id="KW-1185">Reference proteome</keyword>
<sequence>MVKKAMVPIMRKASQSGSLLHHLRKRELYGFVSKHITSKRGSSHHRMYSSIPTRLVYSLKDIVDQQQLMEEAHVFLGFNSDGTFVISYTESVEAIDNTGVLSFVYRLHWWLFQHHKKMIKLRTVRLFANEEISASLRLSYAEWPKVKSKVIVYGYRKGSDNCYITVSAVPARETCEHCTRTSDESCPCITDCLKHSFVAHMKHTSVSTLSAMLNTSGLQIDDLIILNMGHSIGVISLGMLSEHESSETLPLSSVKWAAFEDKPIEDQVAATTTSTTDKNGNVLYSPQHPTSSIPSSELYEGGYEKGILGTFAKDLVLEMKSENSQELFSSQPETEDPSSTPYHYQESFLSGTTSDSQQDIPQFGFVNESKVDYCTCAKNGVRKKDDAKMKKPETSVLDRAEDSKVDPYFDFETEPKSIALLSRSDENIRNQRKCLSHEVTSNAKSFNPQQTYDFNFCETSENCCCGIISSRNCSEHSAFCNWDQSEKPKDQRDNLGHRNVLHAKSSTEFMQAPITNKVFNLSSKQYRNFDTVSKKAKSYNDICTYCGFKIREQSSLLTNNNIKKKETQSGISTYNCRSPHMSSPSRNLSKLLILSTMRNAKERSESYLDLNAPTPSPSSASESGSSMHCVGDTGSQYSHKSENLRRTDGIVSFFETLYGNSAGFSGLDDQVPSAANNLFYGPVTFEGVDGTPLHPMRQELSRHTLAYSQHLVLDIEHVIFDVLRTRCYTTYKFGYLIDYDVQIIDTCPATRSVVILIAALLNISPRKAKGKVQECFKNNNLDTSNDKSQQFKFFLCWRLQTGRYEVIAASPLQVYNEKNRGRWDAGWAVQTRNSIRKACEIPLSCHSSVFVLNNAPVIQGKSLTYLFDVDRMVALRK</sequence>
<dbReference type="Proteomes" id="UP001642483">
    <property type="component" value="Unassembled WGS sequence"/>
</dbReference>
<feature type="domain" description="DDB1- and CUL4-associated factor 15 WD40 repeat-containing" evidence="2">
    <location>
        <begin position="43"/>
        <end position="238"/>
    </location>
</feature>
<dbReference type="EMBL" id="CAWYQH010000035">
    <property type="protein sequence ID" value="CAK8676644.1"/>
    <property type="molecule type" value="Genomic_DNA"/>
</dbReference>
<accession>A0ABP0FAB1</accession>